<dbReference type="Proteomes" id="UP000286268">
    <property type="component" value="Chromosome"/>
</dbReference>
<organism evidence="1 2">
    <name type="scientific">Clostridium manihotivorum</name>
    <dbReference type="NCBI Taxonomy" id="2320868"/>
    <lineage>
        <taxon>Bacteria</taxon>
        <taxon>Bacillati</taxon>
        <taxon>Bacillota</taxon>
        <taxon>Clostridia</taxon>
        <taxon>Eubacteriales</taxon>
        <taxon>Clostridiaceae</taxon>
        <taxon>Clostridium</taxon>
    </lineage>
</organism>
<evidence type="ECO:0000313" key="1">
    <source>
        <dbReference type="EMBL" id="QAA34042.1"/>
    </source>
</evidence>
<protein>
    <submittedName>
        <fullName evidence="1">Uncharacterized protein</fullName>
    </submittedName>
</protein>
<evidence type="ECO:0000313" key="2">
    <source>
        <dbReference type="Proteomes" id="UP000286268"/>
    </source>
</evidence>
<dbReference type="RefSeq" id="WP_128214764.1">
    <property type="nucleotide sequence ID" value="NZ_CP025746.1"/>
</dbReference>
<dbReference type="AlphaFoldDB" id="A0A3R5U7R0"/>
<sequence length="131" mass="15327">MNKSGIIKFLNENELSDIQEIEYKEGLVLRFFYDFDDVELDGAKAYSNEESDYEEESAEWYSEFFLPYLNDTAIDNVTDIVDELNEEFGVETQFISYDIDSSNYSYNEFVAVFFEGDKKIDIDDVMDELGL</sequence>
<dbReference type="KEGG" id="cmah:C1I91_21795"/>
<gene>
    <name evidence="1" type="ORF">C1I91_21795</name>
</gene>
<keyword evidence="2" id="KW-1185">Reference proteome</keyword>
<accession>A0A3R5U7R0</accession>
<dbReference type="EMBL" id="CP025746">
    <property type="protein sequence ID" value="QAA34042.1"/>
    <property type="molecule type" value="Genomic_DNA"/>
</dbReference>
<dbReference type="OrthoDB" id="1937284at2"/>
<proteinExistence type="predicted"/>
<name>A0A3R5U7R0_9CLOT</name>
<reference evidence="1 2" key="1">
    <citation type="submission" date="2018-01" db="EMBL/GenBank/DDBJ databases">
        <title>Genome Sequencing and Assembly of Anaerobacter polyendosporus strain CT4.</title>
        <authorList>
            <person name="Tachaapaikoon C."/>
            <person name="Sutheeworapong S."/>
            <person name="Jenjaroenpun P."/>
            <person name="Wongsurawat T."/>
            <person name="Nookeaw I."/>
            <person name="Cheawchanlertfa P."/>
            <person name="Kosugi A."/>
            <person name="Cheevadhanarak S."/>
            <person name="Ratanakhanokchai K."/>
        </authorList>
    </citation>
    <scope>NUCLEOTIDE SEQUENCE [LARGE SCALE GENOMIC DNA]</scope>
    <source>
        <strain evidence="1 2">CT4</strain>
    </source>
</reference>